<feature type="compositionally biased region" description="Polar residues" evidence="1">
    <location>
        <begin position="222"/>
        <end position="246"/>
    </location>
</feature>
<name>A0ABU4SIB0_9GAMM</name>
<sequence length="246" mass="27319">MPHKNIPLSFYFSALIAKGFVRDYTEPNGKQSIEIIFFDFNQLKPAEYQAEPDNMTISRLNRLGFIQDNHHSKRYVLLNESHINIDINTYLSSIIEHLSYDNDEKCFQRALSISGLTSSVDSSNIAPTTKYYEKFISGHVAGPSNLQPPAASSQAQNRNSRRPHTGQHQYLNRPPAPSSSHGAPPPYDSPPPYGSPPPYEAPPAYDSINQRAEIGSRGNIAGPSNLSQTSARGSARPPQSQRRGRK</sequence>
<organism evidence="2 3">
    <name type="scientific">Xenorhabdus littoralis</name>
    <dbReference type="NCBI Taxonomy" id="2582835"/>
    <lineage>
        <taxon>Bacteria</taxon>
        <taxon>Pseudomonadati</taxon>
        <taxon>Pseudomonadota</taxon>
        <taxon>Gammaproteobacteria</taxon>
        <taxon>Enterobacterales</taxon>
        <taxon>Morganellaceae</taxon>
        <taxon>Xenorhabdus</taxon>
    </lineage>
</organism>
<comment type="caution">
    <text evidence="2">The sequence shown here is derived from an EMBL/GenBank/DDBJ whole genome shotgun (WGS) entry which is preliminary data.</text>
</comment>
<feature type="region of interest" description="Disordered" evidence="1">
    <location>
        <begin position="142"/>
        <end position="246"/>
    </location>
</feature>
<dbReference type="RefSeq" id="WP_319925103.1">
    <property type="nucleotide sequence ID" value="NZ_VCDP01000010.1"/>
</dbReference>
<accession>A0ABU4SIB0</accession>
<feature type="compositionally biased region" description="Pro residues" evidence="1">
    <location>
        <begin position="183"/>
        <end position="201"/>
    </location>
</feature>
<feature type="compositionally biased region" description="Polar residues" evidence="1">
    <location>
        <begin position="144"/>
        <end position="158"/>
    </location>
</feature>
<protein>
    <submittedName>
        <fullName evidence="2">Uncharacterized protein</fullName>
    </submittedName>
</protein>
<dbReference type="EMBL" id="VCDP01000010">
    <property type="protein sequence ID" value="MDX7998363.1"/>
    <property type="molecule type" value="Genomic_DNA"/>
</dbReference>
<proteinExistence type="predicted"/>
<evidence type="ECO:0000313" key="3">
    <source>
        <dbReference type="Proteomes" id="UP001271640"/>
    </source>
</evidence>
<keyword evidence="3" id="KW-1185">Reference proteome</keyword>
<gene>
    <name evidence="2" type="ORF">FE394_03910</name>
</gene>
<reference evidence="3" key="1">
    <citation type="journal article" date="2024" name="Toxins">
        <title>Genome Sequence Analysis of Native Xenorhabdus Strains Isolated from Entomopathogenic Nematodes in Argentina.</title>
        <authorList>
            <person name="Palma L."/>
            <person name="Frizzo L."/>
            <person name="Kaiser S."/>
            <person name="Berry C."/>
            <person name="Caballero P."/>
            <person name="Bode H.B."/>
            <person name="Del Valle E.E."/>
        </authorList>
    </citation>
    <scope>NUCLEOTIDE SEQUENCE [LARGE SCALE GENOMIC DNA]</scope>
    <source>
        <strain evidence="3">Reich</strain>
    </source>
</reference>
<evidence type="ECO:0000313" key="2">
    <source>
        <dbReference type="EMBL" id="MDX7998363.1"/>
    </source>
</evidence>
<evidence type="ECO:0000256" key="1">
    <source>
        <dbReference type="SAM" id="MobiDB-lite"/>
    </source>
</evidence>
<dbReference type="Proteomes" id="UP001271640">
    <property type="component" value="Unassembled WGS sequence"/>
</dbReference>